<dbReference type="Pfam" id="PF13520">
    <property type="entry name" value="AA_permease_2"/>
    <property type="match status" value="1"/>
</dbReference>
<feature type="signal peptide" evidence="7">
    <location>
        <begin position="1"/>
        <end position="30"/>
    </location>
</feature>
<keyword evidence="4 6" id="KW-1133">Transmembrane helix</keyword>
<evidence type="ECO:0000256" key="2">
    <source>
        <dbReference type="ARBA" id="ARBA00022475"/>
    </source>
</evidence>
<feature type="transmembrane region" description="Helical" evidence="6">
    <location>
        <begin position="41"/>
        <end position="65"/>
    </location>
</feature>
<protein>
    <submittedName>
        <fullName evidence="8">Amino acid permease-associated region</fullName>
    </submittedName>
</protein>
<feature type="transmembrane region" description="Helical" evidence="6">
    <location>
        <begin position="406"/>
        <end position="425"/>
    </location>
</feature>
<dbReference type="InterPro" id="IPR050367">
    <property type="entry name" value="APC_superfamily"/>
</dbReference>
<dbReference type="AlphaFoldDB" id="C8VWH6"/>
<evidence type="ECO:0000256" key="4">
    <source>
        <dbReference type="ARBA" id="ARBA00022989"/>
    </source>
</evidence>
<dbReference type="PIRSF" id="PIRSF006060">
    <property type="entry name" value="AA_transporter"/>
    <property type="match status" value="1"/>
</dbReference>
<evidence type="ECO:0000256" key="3">
    <source>
        <dbReference type="ARBA" id="ARBA00022692"/>
    </source>
</evidence>
<comment type="subcellular location">
    <subcellularLocation>
        <location evidence="1">Cell membrane</location>
        <topology evidence="1">Multi-pass membrane protein</topology>
    </subcellularLocation>
</comment>
<dbReference type="HOGENOM" id="CLU_606534_0_0_9"/>
<dbReference type="RefSeq" id="WP_015759027.1">
    <property type="nucleotide sequence ID" value="NC_013216.1"/>
</dbReference>
<dbReference type="PANTHER" id="PTHR42770">
    <property type="entry name" value="AMINO ACID TRANSPORTER-RELATED"/>
    <property type="match status" value="1"/>
</dbReference>
<feature type="chain" id="PRO_5039483154" evidence="7">
    <location>
        <begin position="31"/>
        <end position="451"/>
    </location>
</feature>
<proteinExistence type="predicted"/>
<dbReference type="STRING" id="485916.Dtox_3628"/>
<feature type="transmembrane region" description="Helical" evidence="6">
    <location>
        <begin position="184"/>
        <end position="203"/>
    </location>
</feature>
<feature type="transmembrane region" description="Helical" evidence="6">
    <location>
        <begin position="150"/>
        <end position="172"/>
    </location>
</feature>
<dbReference type="InterPro" id="IPR002293">
    <property type="entry name" value="AA/rel_permease1"/>
</dbReference>
<evidence type="ECO:0000313" key="8">
    <source>
        <dbReference type="EMBL" id="ACV64340.1"/>
    </source>
</evidence>
<dbReference type="Gene3D" id="1.20.1740.10">
    <property type="entry name" value="Amino acid/polyamine transporter I"/>
    <property type="match status" value="1"/>
</dbReference>
<keyword evidence="5 6" id="KW-0472">Membrane</keyword>
<evidence type="ECO:0000256" key="5">
    <source>
        <dbReference type="ARBA" id="ARBA00023136"/>
    </source>
</evidence>
<feature type="transmembrane region" description="Helical" evidence="6">
    <location>
        <begin position="383"/>
        <end position="400"/>
    </location>
</feature>
<feature type="transmembrane region" description="Helical" evidence="6">
    <location>
        <begin position="314"/>
        <end position="336"/>
    </location>
</feature>
<evidence type="ECO:0000256" key="6">
    <source>
        <dbReference type="SAM" id="Phobius"/>
    </source>
</evidence>
<evidence type="ECO:0000256" key="1">
    <source>
        <dbReference type="ARBA" id="ARBA00004651"/>
    </source>
</evidence>
<keyword evidence="3 6" id="KW-0812">Transmembrane</keyword>
<dbReference type="EMBL" id="CP001720">
    <property type="protein sequence ID" value="ACV64340.1"/>
    <property type="molecule type" value="Genomic_DNA"/>
</dbReference>
<gene>
    <name evidence="8" type="ordered locus">Dtox_3628</name>
</gene>
<evidence type="ECO:0000313" key="9">
    <source>
        <dbReference type="Proteomes" id="UP000002217"/>
    </source>
</evidence>
<dbReference type="PANTHER" id="PTHR42770:SF11">
    <property type="entry name" value="INNER MEMBRANE TRANSPORT PROTEIN YBAT"/>
    <property type="match status" value="1"/>
</dbReference>
<organism evidence="8 9">
    <name type="scientific">Desulfofarcimen acetoxidans (strain ATCC 49208 / DSM 771 / KCTC 5769 / VKM B-1644 / 5575)</name>
    <name type="common">Desulfotomaculum acetoxidans</name>
    <dbReference type="NCBI Taxonomy" id="485916"/>
    <lineage>
        <taxon>Bacteria</taxon>
        <taxon>Bacillati</taxon>
        <taxon>Bacillota</taxon>
        <taxon>Clostridia</taxon>
        <taxon>Eubacteriales</taxon>
        <taxon>Peptococcaceae</taxon>
        <taxon>Desulfofarcimen</taxon>
    </lineage>
</organism>
<feature type="transmembrane region" description="Helical" evidence="6">
    <location>
        <begin position="342"/>
        <end position="363"/>
    </location>
</feature>
<feature type="transmembrane region" description="Helical" evidence="6">
    <location>
        <begin position="215"/>
        <end position="234"/>
    </location>
</feature>
<keyword evidence="7" id="KW-0732">Signal</keyword>
<dbReference type="GO" id="GO:0022857">
    <property type="term" value="F:transmembrane transporter activity"/>
    <property type="evidence" value="ECO:0007669"/>
    <property type="project" value="InterPro"/>
</dbReference>
<dbReference type="eggNOG" id="COG1113">
    <property type="taxonomic scope" value="Bacteria"/>
</dbReference>
<dbReference type="GO" id="GO:0005886">
    <property type="term" value="C:plasma membrane"/>
    <property type="evidence" value="ECO:0007669"/>
    <property type="project" value="UniProtKB-SubCell"/>
</dbReference>
<keyword evidence="9" id="KW-1185">Reference proteome</keyword>
<name>C8VWH6_DESAS</name>
<sequence>MILRLKRVLSLRTVVAASAGLTFASSSFVAAVQVAGFMAGDSVWLAILTGGLLCLLSAACFSELNAALPSAAGIRLYFGRAFNEKLALTVALLYMAVLLGVIGAESYVLAGVFKEVFPGTTSLFWISLMLLLVTAMNIRGIKIAGAFQDVFTYGLVLSLMIMSLIGISKFGIEWQSLVSPGSPTGIINAVAVGVFLFVGFEWITPLAEEVIDNKVISRGMFLAIGLLSITYALFTLSMTVSVDKQVLQASSVPQILFAKAVLGEPGFVWMTILSLVASITTFNAGLISVSRFMYASAREHVLPQVFARVSARFFTPWAAICFLFVASFVISATVVLTGRYMVLINMAAAMESIVYALVGLAVIRLRSKEPELSRCYRVKGGKLVPAACFLIFSVLAVAVLSTNLLIAVYLLAGLIFCLAYVLFIVPKLKKKYARPKQTRRRPVRTETNNNN</sequence>
<feature type="transmembrane region" description="Helical" evidence="6">
    <location>
        <begin position="267"/>
        <end position="294"/>
    </location>
</feature>
<reference evidence="8 9" key="1">
    <citation type="journal article" date="2009" name="Stand. Genomic Sci.">
        <title>Complete genome sequence of Desulfotomaculum acetoxidans type strain (5575).</title>
        <authorList>
            <person name="Spring S."/>
            <person name="Lapidus A."/>
            <person name="Schroder M."/>
            <person name="Gleim D."/>
            <person name="Sims D."/>
            <person name="Meincke L."/>
            <person name="Glavina Del Rio T."/>
            <person name="Tice H."/>
            <person name="Copeland A."/>
            <person name="Cheng J.F."/>
            <person name="Lucas S."/>
            <person name="Chen F."/>
            <person name="Nolan M."/>
            <person name="Bruce D."/>
            <person name="Goodwin L."/>
            <person name="Pitluck S."/>
            <person name="Ivanova N."/>
            <person name="Mavromatis K."/>
            <person name="Mikhailova N."/>
            <person name="Pati A."/>
            <person name="Chen A."/>
            <person name="Palaniappan K."/>
            <person name="Land M."/>
            <person name="Hauser L."/>
            <person name="Chang Y.J."/>
            <person name="Jeffries C.D."/>
            <person name="Chain P."/>
            <person name="Saunders E."/>
            <person name="Brettin T."/>
            <person name="Detter J.C."/>
            <person name="Goker M."/>
            <person name="Bristow J."/>
            <person name="Eisen J.A."/>
            <person name="Markowitz V."/>
            <person name="Hugenholtz P."/>
            <person name="Kyrpides N.C."/>
            <person name="Klenk H.P."/>
            <person name="Han C."/>
        </authorList>
    </citation>
    <scope>NUCLEOTIDE SEQUENCE [LARGE SCALE GENOMIC DNA]</scope>
    <source>
        <strain evidence="9">ATCC 49208 / DSM 771 / VKM B-1644</strain>
    </source>
</reference>
<dbReference type="KEGG" id="dae:Dtox_3628"/>
<feature type="transmembrane region" description="Helical" evidence="6">
    <location>
        <begin position="116"/>
        <end position="138"/>
    </location>
</feature>
<evidence type="ECO:0000256" key="7">
    <source>
        <dbReference type="SAM" id="SignalP"/>
    </source>
</evidence>
<dbReference type="Proteomes" id="UP000002217">
    <property type="component" value="Chromosome"/>
</dbReference>
<keyword evidence="2" id="KW-1003">Cell membrane</keyword>
<accession>C8VWH6</accession>
<feature type="transmembrane region" description="Helical" evidence="6">
    <location>
        <begin position="86"/>
        <end position="110"/>
    </location>
</feature>